<name>A0ACC1R9L8_9HYPO</name>
<proteinExistence type="predicted"/>
<dbReference type="Proteomes" id="UP001148737">
    <property type="component" value="Unassembled WGS sequence"/>
</dbReference>
<accession>A0ACC1R9L8</accession>
<evidence type="ECO:0000313" key="1">
    <source>
        <dbReference type="EMBL" id="KAJ3498818.1"/>
    </source>
</evidence>
<protein>
    <submittedName>
        <fullName evidence="1">Uncharacterized protein</fullName>
    </submittedName>
</protein>
<sequence length="368" mass="41551">MDLPSLYFGAFLGVFPFTIVKVVSQTEKILRRSRPLQNSYLYMIWIEAIVNFIFSIITILYLKEVIPGSFAFYFGTVTLWAIQTQLLSQIIANRVSIIMVNRHKAKWLRLGLFLAILAVNIVVYVVWISAHMPNATPAQKHLNDNFEKAEKTFFLVVDLCLNFLFLYMVRFRLIAGGLSKYWRLLHMNAVLVVLSTAMDAALLGMLSLPNAYVYVQFAPLVYIVKLYIELVMASLIAKIVKSQTSHHGYPNSDYGRDNRSRLATDSKTRAEAPRNATVTVYSDKRGGAPAKMDSTSIVSSSSWNTENLNAREASEEFILSDVARPGHDNGILMTTTTTVEAEDVASRDDRARQKSHHSGPQGWIDDRR</sequence>
<dbReference type="EMBL" id="JANAKD010000033">
    <property type="protein sequence ID" value="KAJ3498818.1"/>
    <property type="molecule type" value="Genomic_DNA"/>
</dbReference>
<reference evidence="1" key="1">
    <citation type="submission" date="2022-07" db="EMBL/GenBank/DDBJ databases">
        <title>Genome Sequence of Lecanicillium saksenae.</title>
        <authorList>
            <person name="Buettner E."/>
        </authorList>
    </citation>
    <scope>NUCLEOTIDE SEQUENCE</scope>
    <source>
        <strain evidence="1">VT-O1</strain>
    </source>
</reference>
<comment type="caution">
    <text evidence="1">The sequence shown here is derived from an EMBL/GenBank/DDBJ whole genome shotgun (WGS) entry which is preliminary data.</text>
</comment>
<evidence type="ECO:0000313" key="2">
    <source>
        <dbReference type="Proteomes" id="UP001148737"/>
    </source>
</evidence>
<gene>
    <name evidence="1" type="ORF">NLG97_g830</name>
</gene>
<keyword evidence="2" id="KW-1185">Reference proteome</keyword>
<organism evidence="1 2">
    <name type="scientific">Lecanicillium saksenae</name>
    <dbReference type="NCBI Taxonomy" id="468837"/>
    <lineage>
        <taxon>Eukaryota</taxon>
        <taxon>Fungi</taxon>
        <taxon>Dikarya</taxon>
        <taxon>Ascomycota</taxon>
        <taxon>Pezizomycotina</taxon>
        <taxon>Sordariomycetes</taxon>
        <taxon>Hypocreomycetidae</taxon>
        <taxon>Hypocreales</taxon>
        <taxon>Cordycipitaceae</taxon>
        <taxon>Lecanicillium</taxon>
    </lineage>
</organism>